<evidence type="ECO:0000313" key="2">
    <source>
        <dbReference type="EMBL" id="KTD47426.1"/>
    </source>
</evidence>
<gene>
    <name evidence="2" type="ORF">Lqui_2352</name>
</gene>
<keyword evidence="1" id="KW-0472">Membrane</keyword>
<dbReference type="RefSeq" id="WP_058508439.1">
    <property type="nucleotide sequence ID" value="NZ_CAAAIK010000026.1"/>
</dbReference>
<dbReference type="Proteomes" id="UP000054618">
    <property type="component" value="Unassembled WGS sequence"/>
</dbReference>
<keyword evidence="1" id="KW-0812">Transmembrane</keyword>
<evidence type="ECO:0000256" key="1">
    <source>
        <dbReference type="SAM" id="Phobius"/>
    </source>
</evidence>
<feature type="transmembrane region" description="Helical" evidence="1">
    <location>
        <begin position="114"/>
        <end position="137"/>
    </location>
</feature>
<dbReference type="PATRIC" id="fig|45073.5.peg.2483"/>
<sequence length="582" mass="67887">MDLIKYYTDEIVKYFGHILSWLYNLISKYTPEFVSAAESKDSIFGFAEFISALALLVIVYTVTDIRYKFRVSVAPIPLFRITYYSIIIIGITALFSDVWFAKQYHLPAFLNDQILVQGLLAGVFLVLVVMWVHYAFINPSIFGKRNYKKYAQHIYHLILKGSEHDLSIMADELARSAKPIVQFSKTLPTPWERNEKTDRDKHSIEDYAYELLLLIGNKKFCRHIISSSPHTAILIFDEMTKLEKYNLPIGQFAENITAEAISNSDSLLFHEEHGYESGLIGYIKPFSNAIYGNSELINQLATEHRSPLDINYKFIRGWNAQQFAAYTRCVLIFLEDYLKKKLWVQHSYPLHRTLDNIEKSCSDLYKLDKVEIEYQSDIYQRLQVVVDFVADFISLIDKLNEKPPCKLKRKENDCIKNNDIYDKIADLQFKIIFEASSVTAPSDTSWFIQHNSIWSRFFGITARNETYKIIQFKLRRLLYNEIKYFEKFINYKSARTLGFCLNVMGLVISTRKDSGRAYYPLRYIAIKWTKKNYLSLRKENPDVADACLMGSISFDKENSRLVKTYFKGLNLEAPKEYLDLDS</sequence>
<dbReference type="AlphaFoldDB" id="A0A0W0XSR4"/>
<evidence type="ECO:0000313" key="3">
    <source>
        <dbReference type="Proteomes" id="UP000054618"/>
    </source>
</evidence>
<name>A0A0W0XSR4_9GAMM</name>
<proteinExistence type="predicted"/>
<dbReference type="OrthoDB" id="9148386at2"/>
<feature type="transmembrane region" description="Helical" evidence="1">
    <location>
        <begin position="43"/>
        <end position="62"/>
    </location>
</feature>
<keyword evidence="1" id="KW-1133">Transmembrane helix</keyword>
<reference evidence="2 3" key="1">
    <citation type="submission" date="2015-11" db="EMBL/GenBank/DDBJ databases">
        <title>Genomic analysis of 38 Legionella species identifies large and diverse effector repertoires.</title>
        <authorList>
            <person name="Burstein D."/>
            <person name="Amaro F."/>
            <person name="Zusman T."/>
            <person name="Lifshitz Z."/>
            <person name="Cohen O."/>
            <person name="Gilbert J.A."/>
            <person name="Pupko T."/>
            <person name="Shuman H.A."/>
            <person name="Segal G."/>
        </authorList>
    </citation>
    <scope>NUCLEOTIDE SEQUENCE [LARGE SCALE GENOMIC DNA]</scope>
    <source>
        <strain evidence="2 3">CDC#1442-AUS-E</strain>
    </source>
</reference>
<comment type="caution">
    <text evidence="2">The sequence shown here is derived from an EMBL/GenBank/DDBJ whole genome shotgun (WGS) entry which is preliminary data.</text>
</comment>
<organism evidence="2 3">
    <name type="scientific">Legionella quinlivanii</name>
    <dbReference type="NCBI Taxonomy" id="45073"/>
    <lineage>
        <taxon>Bacteria</taxon>
        <taxon>Pseudomonadati</taxon>
        <taxon>Pseudomonadota</taxon>
        <taxon>Gammaproteobacteria</taxon>
        <taxon>Legionellales</taxon>
        <taxon>Legionellaceae</taxon>
        <taxon>Legionella</taxon>
    </lineage>
</organism>
<dbReference type="EMBL" id="LNYS01000020">
    <property type="protein sequence ID" value="KTD47426.1"/>
    <property type="molecule type" value="Genomic_DNA"/>
</dbReference>
<protein>
    <submittedName>
        <fullName evidence="2">Uncharacterized protein</fullName>
    </submittedName>
</protein>
<feature type="transmembrane region" description="Helical" evidence="1">
    <location>
        <begin position="83"/>
        <end position="102"/>
    </location>
</feature>
<keyword evidence="3" id="KW-1185">Reference proteome</keyword>
<accession>A0A0W0XSR4</accession>
<dbReference type="STRING" id="45073.Lqui_2352"/>